<evidence type="ECO:0000259" key="7">
    <source>
        <dbReference type="Pfam" id="PF01583"/>
    </source>
</evidence>
<dbReference type="GO" id="GO:0019379">
    <property type="term" value="P:sulfate assimilation, phosphoadenylyl sulfate reduction by phosphoadenylyl-sulfate reductase (thioredoxin)"/>
    <property type="evidence" value="ECO:0007669"/>
    <property type="project" value="TreeGrafter"/>
</dbReference>
<evidence type="ECO:0000256" key="6">
    <source>
        <dbReference type="RuleBase" id="RU004347"/>
    </source>
</evidence>
<sequence>MTVDTINPSPRTMGYIEALASGWLNQNCFEDALTRVSEALEISISDVTVVDAEGVPVARLSPDLPRFRALSQHSSRPFERLLAYRSPRESFTGTRTAFVTGLLSEATIDYLRTASSQAPLNLFVVAGGSNTDGLVRAALEATRGLTNVGVYWLPLVWDDSEFTQTLLNDHLRECEVVSLPETDATIPDRVAAAYHLPTDSGLPGTVALFTGLSGSGKSTIARALVERIVENGTRSVTTLDGDIVRRNLSAGLTFSKEDRERNIRRIGWVGAEITRHGGLAVCSPIAPFAGTRQDVREMVSDAGGTFVLIHVATPLEECERRDRKGLYAKAREGLIPSFTGISSPYEEPLDADLRIDTTGRPLAECVDEVENLLIERGILPTDFQ</sequence>
<keyword evidence="9" id="KW-1185">Reference proteome</keyword>
<dbReference type="NCBIfam" id="TIGR00455">
    <property type="entry name" value="apsK"/>
    <property type="match status" value="1"/>
</dbReference>
<reference evidence="8" key="1">
    <citation type="submission" date="2020-11" db="EMBL/GenBank/DDBJ databases">
        <title>Sequencing the genomes of 1000 actinobacteria strains.</title>
        <authorList>
            <person name="Klenk H.-P."/>
        </authorList>
    </citation>
    <scope>NUCLEOTIDE SEQUENCE</scope>
    <source>
        <strain evidence="8">DSM 26152</strain>
    </source>
</reference>
<dbReference type="SUPFAM" id="SSF52540">
    <property type="entry name" value="P-loop containing nucleoside triphosphate hydrolases"/>
    <property type="match status" value="1"/>
</dbReference>
<comment type="similarity">
    <text evidence="6">Belongs to the APS kinase family.</text>
</comment>
<comment type="function">
    <text evidence="6">Catalyzes the synthesis of activated sulfate.</text>
</comment>
<dbReference type="InterPro" id="IPR027417">
    <property type="entry name" value="P-loop_NTPase"/>
</dbReference>
<dbReference type="RefSeq" id="WP_331271396.1">
    <property type="nucleotide sequence ID" value="NZ_JADOTZ010000001.1"/>
</dbReference>
<dbReference type="GO" id="GO:0005524">
    <property type="term" value="F:ATP binding"/>
    <property type="evidence" value="ECO:0007669"/>
    <property type="project" value="UniProtKB-KW"/>
</dbReference>
<dbReference type="GO" id="GO:0005737">
    <property type="term" value="C:cytoplasm"/>
    <property type="evidence" value="ECO:0007669"/>
    <property type="project" value="TreeGrafter"/>
</dbReference>
<dbReference type="PANTHER" id="PTHR42700:SF1">
    <property type="entry name" value="SULFATE ADENYLYLTRANSFERASE"/>
    <property type="match status" value="1"/>
</dbReference>
<dbReference type="InterPro" id="IPR002891">
    <property type="entry name" value="APS"/>
</dbReference>
<keyword evidence="3 6" id="KW-0808">Transferase</keyword>
<accession>A0A931D7R2</accession>
<dbReference type="EMBL" id="JADOTZ010000001">
    <property type="protein sequence ID" value="MBG6083548.1"/>
    <property type="molecule type" value="Genomic_DNA"/>
</dbReference>
<protein>
    <recommendedName>
        <fullName evidence="2 6">Adenylyl-sulfate kinase</fullName>
        <ecNumber evidence="2 6">2.7.1.25</ecNumber>
    </recommendedName>
</protein>
<evidence type="ECO:0000256" key="1">
    <source>
        <dbReference type="ARBA" id="ARBA00001823"/>
    </source>
</evidence>
<keyword evidence="5 6" id="KW-0067">ATP-binding</keyword>
<comment type="caution">
    <text evidence="8">The sequence shown here is derived from an EMBL/GenBank/DDBJ whole genome shotgun (WGS) entry which is preliminary data.</text>
</comment>
<dbReference type="Proteomes" id="UP000625033">
    <property type="component" value="Unassembled WGS sequence"/>
</dbReference>
<dbReference type="PANTHER" id="PTHR42700">
    <property type="entry name" value="SULFATE ADENYLYLTRANSFERASE"/>
    <property type="match status" value="1"/>
</dbReference>
<evidence type="ECO:0000256" key="2">
    <source>
        <dbReference type="ARBA" id="ARBA00012121"/>
    </source>
</evidence>
<dbReference type="Pfam" id="PF01583">
    <property type="entry name" value="APS_kinase"/>
    <property type="match status" value="1"/>
</dbReference>
<dbReference type="CDD" id="cd02027">
    <property type="entry name" value="APSK"/>
    <property type="match status" value="1"/>
</dbReference>
<dbReference type="GO" id="GO:0010134">
    <property type="term" value="P:sulfate assimilation via adenylyl sulfate reduction"/>
    <property type="evidence" value="ECO:0007669"/>
    <property type="project" value="TreeGrafter"/>
</dbReference>
<dbReference type="InterPro" id="IPR050512">
    <property type="entry name" value="Sulf_AdTrans/APS_kinase"/>
</dbReference>
<dbReference type="GO" id="GO:0004020">
    <property type="term" value="F:adenylylsulfate kinase activity"/>
    <property type="evidence" value="ECO:0007669"/>
    <property type="project" value="UniProtKB-EC"/>
</dbReference>
<evidence type="ECO:0000256" key="4">
    <source>
        <dbReference type="ARBA" id="ARBA00022741"/>
    </source>
</evidence>
<gene>
    <name evidence="8" type="ORF">IW252_000315</name>
</gene>
<evidence type="ECO:0000256" key="3">
    <source>
        <dbReference type="ARBA" id="ARBA00022679"/>
    </source>
</evidence>
<dbReference type="EC" id="2.7.1.25" evidence="2 6"/>
<evidence type="ECO:0000313" key="8">
    <source>
        <dbReference type="EMBL" id="MBG6083548.1"/>
    </source>
</evidence>
<dbReference type="GO" id="GO:0004781">
    <property type="term" value="F:sulfate adenylyltransferase (ATP) activity"/>
    <property type="evidence" value="ECO:0007669"/>
    <property type="project" value="TreeGrafter"/>
</dbReference>
<evidence type="ECO:0000313" key="9">
    <source>
        <dbReference type="Proteomes" id="UP000625033"/>
    </source>
</evidence>
<keyword evidence="4 6" id="KW-0547">Nucleotide-binding</keyword>
<keyword evidence="6" id="KW-0418">Kinase</keyword>
<dbReference type="NCBIfam" id="NF003013">
    <property type="entry name" value="PRK03846.1"/>
    <property type="match status" value="1"/>
</dbReference>
<dbReference type="Gene3D" id="3.40.50.300">
    <property type="entry name" value="P-loop containing nucleotide triphosphate hydrolases"/>
    <property type="match status" value="1"/>
</dbReference>
<comment type="catalytic activity">
    <reaction evidence="1 6">
        <text>adenosine 5'-phosphosulfate + ATP = 3'-phosphoadenylyl sulfate + ADP + H(+)</text>
        <dbReference type="Rhea" id="RHEA:24152"/>
        <dbReference type="ChEBI" id="CHEBI:15378"/>
        <dbReference type="ChEBI" id="CHEBI:30616"/>
        <dbReference type="ChEBI" id="CHEBI:58243"/>
        <dbReference type="ChEBI" id="CHEBI:58339"/>
        <dbReference type="ChEBI" id="CHEBI:456216"/>
        <dbReference type="EC" id="2.7.1.25"/>
    </reaction>
</comment>
<name>A0A931D7R2_9MICC</name>
<evidence type="ECO:0000256" key="5">
    <source>
        <dbReference type="ARBA" id="ARBA00022840"/>
    </source>
</evidence>
<proteinExistence type="inferred from homology"/>
<keyword evidence="8" id="KW-0548">Nucleotidyltransferase</keyword>
<comment type="pathway">
    <text evidence="6">Sulfur metabolism; hydrogen sulfide biosynthesis; sulfite from sulfate: step 2/3.</text>
</comment>
<dbReference type="InterPro" id="IPR059117">
    <property type="entry name" value="APS_kinase_dom"/>
</dbReference>
<dbReference type="AlphaFoldDB" id="A0A931D7R2"/>
<feature type="domain" description="APS kinase" evidence="7">
    <location>
        <begin position="204"/>
        <end position="356"/>
    </location>
</feature>
<organism evidence="8 9">
    <name type="scientific">Zhihengliuella flava</name>
    <dbReference type="NCBI Taxonomy" id="1285193"/>
    <lineage>
        <taxon>Bacteria</taxon>
        <taxon>Bacillati</taxon>
        <taxon>Actinomycetota</taxon>
        <taxon>Actinomycetes</taxon>
        <taxon>Micrococcales</taxon>
        <taxon>Micrococcaceae</taxon>
        <taxon>Zhihengliuella</taxon>
    </lineage>
</organism>